<dbReference type="EMBL" id="JABFTP020000165">
    <property type="protein sequence ID" value="KAL3284450.1"/>
    <property type="molecule type" value="Genomic_DNA"/>
</dbReference>
<feature type="coiled-coil region" evidence="1">
    <location>
        <begin position="34"/>
        <end position="90"/>
    </location>
</feature>
<evidence type="ECO:0000256" key="1">
    <source>
        <dbReference type="SAM" id="Coils"/>
    </source>
</evidence>
<dbReference type="Proteomes" id="UP001516400">
    <property type="component" value="Unassembled WGS sequence"/>
</dbReference>
<gene>
    <name evidence="2" type="ORF">HHI36_018609</name>
</gene>
<sequence length="165" mass="18903">MTSSEIRASTAQSRIMCFYCGDCVDVFRDAIGQLPKMKQRIEDLETSTKELKSKLNSDQTKTYAQVTADTKNLKNQVAELKEAVKAIIESLNSNIPDINIKVSRIDKPTDYKIRPLRATFNTPDEAKQILRNKRNLNNNIKSDRTPIQRQFPNSLVEELERRTAK</sequence>
<reference evidence="2 3" key="1">
    <citation type="journal article" date="2021" name="BMC Biol.">
        <title>Horizontally acquired antibacterial genes associated with adaptive radiation of ladybird beetles.</title>
        <authorList>
            <person name="Li H.S."/>
            <person name="Tang X.F."/>
            <person name="Huang Y.H."/>
            <person name="Xu Z.Y."/>
            <person name="Chen M.L."/>
            <person name="Du X.Y."/>
            <person name="Qiu B.Y."/>
            <person name="Chen P.T."/>
            <person name="Zhang W."/>
            <person name="Slipinski A."/>
            <person name="Escalona H.E."/>
            <person name="Waterhouse R.M."/>
            <person name="Zwick A."/>
            <person name="Pang H."/>
        </authorList>
    </citation>
    <scope>NUCLEOTIDE SEQUENCE [LARGE SCALE GENOMIC DNA]</scope>
    <source>
        <strain evidence="2">SYSU2018</strain>
    </source>
</reference>
<protein>
    <submittedName>
        <fullName evidence="2">Uncharacterized protein</fullName>
    </submittedName>
</protein>
<dbReference type="AlphaFoldDB" id="A0ABD2P1L9"/>
<organism evidence="2 3">
    <name type="scientific">Cryptolaemus montrouzieri</name>
    <dbReference type="NCBI Taxonomy" id="559131"/>
    <lineage>
        <taxon>Eukaryota</taxon>
        <taxon>Metazoa</taxon>
        <taxon>Ecdysozoa</taxon>
        <taxon>Arthropoda</taxon>
        <taxon>Hexapoda</taxon>
        <taxon>Insecta</taxon>
        <taxon>Pterygota</taxon>
        <taxon>Neoptera</taxon>
        <taxon>Endopterygota</taxon>
        <taxon>Coleoptera</taxon>
        <taxon>Polyphaga</taxon>
        <taxon>Cucujiformia</taxon>
        <taxon>Coccinelloidea</taxon>
        <taxon>Coccinellidae</taxon>
        <taxon>Scymninae</taxon>
        <taxon>Scymnini</taxon>
        <taxon>Cryptolaemus</taxon>
    </lineage>
</organism>
<evidence type="ECO:0000313" key="2">
    <source>
        <dbReference type="EMBL" id="KAL3284450.1"/>
    </source>
</evidence>
<evidence type="ECO:0000313" key="3">
    <source>
        <dbReference type="Proteomes" id="UP001516400"/>
    </source>
</evidence>
<name>A0ABD2P1L9_9CUCU</name>
<keyword evidence="3" id="KW-1185">Reference proteome</keyword>
<accession>A0ABD2P1L9</accession>
<keyword evidence="1" id="KW-0175">Coiled coil</keyword>
<comment type="caution">
    <text evidence="2">The sequence shown here is derived from an EMBL/GenBank/DDBJ whole genome shotgun (WGS) entry which is preliminary data.</text>
</comment>
<proteinExistence type="predicted"/>